<feature type="binding site" evidence="6">
    <location>
        <position position="48"/>
    </location>
    <ligand>
        <name>substrate</name>
    </ligand>
</feature>
<dbReference type="Gene3D" id="3.50.20.20">
    <property type="entry name" value="Janus/Ocnus"/>
    <property type="match status" value="1"/>
</dbReference>
<sequence>EVGPTTSAADQAKARSLRAAGAAAEGGASLEDVLADVAACDVASGTFKYVQVHAELANGSTKVIVRSAAGAYHADVAESLCQALSARGIMHNIPGGGRIRRDDAAREIEIYGRSHGFGLPDHSISARICEAAFPGYTVSHRDTGY</sequence>
<organism evidence="7 8">
    <name type="scientific">Polarella glacialis</name>
    <name type="common">Dinoflagellate</name>
    <dbReference type="NCBI Taxonomy" id="89957"/>
    <lineage>
        <taxon>Eukaryota</taxon>
        <taxon>Sar</taxon>
        <taxon>Alveolata</taxon>
        <taxon>Dinophyceae</taxon>
        <taxon>Suessiales</taxon>
        <taxon>Suessiaceae</taxon>
        <taxon>Polarella</taxon>
    </lineage>
</organism>
<dbReference type="EMBL" id="CAJNNW010029838">
    <property type="protein sequence ID" value="CAE8701661.1"/>
    <property type="molecule type" value="Genomic_DNA"/>
</dbReference>
<evidence type="ECO:0000256" key="3">
    <source>
        <dbReference type="ARBA" id="ARBA00022782"/>
    </source>
</evidence>
<reference evidence="7" key="1">
    <citation type="submission" date="2021-02" db="EMBL/GenBank/DDBJ databases">
        <authorList>
            <person name="Dougan E. K."/>
            <person name="Rhodes N."/>
            <person name="Thang M."/>
            <person name="Chan C."/>
        </authorList>
    </citation>
    <scope>NUCLEOTIDE SEQUENCE</scope>
</reference>
<protein>
    <submittedName>
        <fullName evidence="7">Uncharacterized protein</fullName>
    </submittedName>
</protein>
<dbReference type="GO" id="GO:0101006">
    <property type="term" value="F:protein histidine phosphatase activity"/>
    <property type="evidence" value="ECO:0007669"/>
    <property type="project" value="TreeGrafter"/>
</dbReference>
<dbReference type="GO" id="GO:0005829">
    <property type="term" value="C:cytosol"/>
    <property type="evidence" value="ECO:0007669"/>
    <property type="project" value="TreeGrafter"/>
</dbReference>
<dbReference type="GO" id="GO:0030154">
    <property type="term" value="P:cell differentiation"/>
    <property type="evidence" value="ECO:0007669"/>
    <property type="project" value="UniProtKB-KW"/>
</dbReference>
<evidence type="ECO:0000256" key="2">
    <source>
        <dbReference type="ARBA" id="ARBA00010971"/>
    </source>
</evidence>
<dbReference type="Pfam" id="PF05005">
    <property type="entry name" value="Ocnus"/>
    <property type="match status" value="1"/>
</dbReference>
<dbReference type="InterPro" id="IPR038596">
    <property type="entry name" value="Janus_sf"/>
</dbReference>
<evidence type="ECO:0000256" key="4">
    <source>
        <dbReference type="ARBA" id="ARBA00022928"/>
    </source>
</evidence>
<evidence type="ECO:0000313" key="8">
    <source>
        <dbReference type="Proteomes" id="UP000626109"/>
    </source>
</evidence>
<keyword evidence="4" id="KW-0726">Sexual differentiation</keyword>
<dbReference type="PANTHER" id="PTHR12258">
    <property type="entry name" value="JANUS-A/JANUS-B"/>
    <property type="match status" value="1"/>
</dbReference>
<dbReference type="SUPFAM" id="SSF143724">
    <property type="entry name" value="PHP14-like"/>
    <property type="match status" value="1"/>
</dbReference>
<evidence type="ECO:0000256" key="6">
    <source>
        <dbReference type="PIRSR" id="PIRSR607702-2"/>
    </source>
</evidence>
<name>A0A813KFR8_POLGL</name>
<feature type="non-terminal residue" evidence="7">
    <location>
        <position position="1"/>
    </location>
</feature>
<feature type="active site" description="Proton acceptor" evidence="5">
    <location>
        <position position="73"/>
    </location>
</feature>
<evidence type="ECO:0000256" key="1">
    <source>
        <dbReference type="ARBA" id="ARBA00002508"/>
    </source>
</evidence>
<dbReference type="Proteomes" id="UP000626109">
    <property type="component" value="Unassembled WGS sequence"/>
</dbReference>
<dbReference type="AlphaFoldDB" id="A0A813KFR8"/>
<comment type="function">
    <text evidence="1">JanA and janB regulate somatic sex differentiation.</text>
</comment>
<comment type="caution">
    <text evidence="7">The sequence shown here is derived from an EMBL/GenBank/DDBJ whole genome shotgun (WGS) entry which is preliminary data.</text>
</comment>
<gene>
    <name evidence="7" type="ORF">PGLA2088_LOCUS32095</name>
</gene>
<keyword evidence="3" id="KW-0221">Differentiation</keyword>
<evidence type="ECO:0000313" key="7">
    <source>
        <dbReference type="EMBL" id="CAE8701661.1"/>
    </source>
</evidence>
<proteinExistence type="inferred from homology"/>
<dbReference type="InterPro" id="IPR007702">
    <property type="entry name" value="Janus"/>
</dbReference>
<evidence type="ECO:0000256" key="5">
    <source>
        <dbReference type="PIRSR" id="PIRSR607702-1"/>
    </source>
</evidence>
<dbReference type="PANTHER" id="PTHR12258:SF5">
    <property type="entry name" value="BCDNA.GH02250-RELATED"/>
    <property type="match status" value="1"/>
</dbReference>
<comment type="similarity">
    <text evidence="2">Belongs to the janus family.</text>
</comment>
<dbReference type="GO" id="GO:0007548">
    <property type="term" value="P:sex differentiation"/>
    <property type="evidence" value="ECO:0007669"/>
    <property type="project" value="UniProtKB-KW"/>
</dbReference>
<accession>A0A813KFR8</accession>